<dbReference type="InterPro" id="IPR036514">
    <property type="entry name" value="SGNH_hydro_sf"/>
</dbReference>
<feature type="domain" description="SGNH hydrolase-type esterase" evidence="1">
    <location>
        <begin position="259"/>
        <end position="436"/>
    </location>
</feature>
<evidence type="ECO:0000313" key="2">
    <source>
        <dbReference type="EMBL" id="MXP11206.1"/>
    </source>
</evidence>
<comment type="caution">
    <text evidence="2">The sequence shown here is derived from an EMBL/GenBank/DDBJ whole genome shotgun (WGS) entry which is preliminary data.</text>
</comment>
<evidence type="ECO:0000259" key="1">
    <source>
        <dbReference type="Pfam" id="PF13472"/>
    </source>
</evidence>
<dbReference type="GO" id="GO:0004622">
    <property type="term" value="F:phosphatidylcholine lysophospholipase activity"/>
    <property type="evidence" value="ECO:0007669"/>
    <property type="project" value="TreeGrafter"/>
</dbReference>
<reference evidence="2 3" key="1">
    <citation type="submission" date="2019-12" db="EMBL/GenBank/DDBJ databases">
        <title>Genomic-based taxomic classification of the family Erythrobacteraceae.</title>
        <authorList>
            <person name="Xu L."/>
        </authorList>
    </citation>
    <scope>NUCLEOTIDE SEQUENCE [LARGE SCALE GENOMIC DNA]</scope>
    <source>
        <strain evidence="2 3">LMG 29519</strain>
    </source>
</reference>
<dbReference type="PANTHER" id="PTHR30383">
    <property type="entry name" value="THIOESTERASE 1/PROTEASE 1/LYSOPHOSPHOLIPASE L1"/>
    <property type="match status" value="1"/>
</dbReference>
<dbReference type="OrthoDB" id="1828825at2"/>
<dbReference type="Pfam" id="PF13472">
    <property type="entry name" value="Lipase_GDSL_2"/>
    <property type="match status" value="1"/>
</dbReference>
<dbReference type="PANTHER" id="PTHR30383:SF5">
    <property type="entry name" value="SGNH HYDROLASE-TYPE ESTERASE DOMAIN-CONTAINING PROTEIN"/>
    <property type="match status" value="1"/>
</dbReference>
<name>A0A6I4U675_9SPHN</name>
<dbReference type="AlphaFoldDB" id="A0A6I4U675"/>
<dbReference type="InterPro" id="IPR051532">
    <property type="entry name" value="Ester_Hydrolysis_Enzymes"/>
</dbReference>
<keyword evidence="3" id="KW-1185">Reference proteome</keyword>
<dbReference type="CDD" id="cd00229">
    <property type="entry name" value="SGNH_hydrolase"/>
    <property type="match status" value="1"/>
</dbReference>
<protein>
    <recommendedName>
        <fullName evidence="1">SGNH hydrolase-type esterase domain-containing protein</fullName>
    </recommendedName>
</protein>
<dbReference type="RefSeq" id="WP_160617760.1">
    <property type="nucleotide sequence ID" value="NZ_WTYR01000001.1"/>
</dbReference>
<evidence type="ECO:0000313" key="3">
    <source>
        <dbReference type="Proteomes" id="UP000429229"/>
    </source>
</evidence>
<sequence length="463" mass="51714">MAIDNRKGENDTKHVEPRPYAVVFIHYFSDRSHQILPMAASPYKLYDRESTRYCPGMKLSGRAGRSGCLMAFLISLSGCSQAGDAIYPIDPARKSGAVSEQPDDRTGAWQSVRISGEARLLRGEEPARLYWQPERIEGVYSYGPDGKTISYAEGTDWQAVEGGIARTAGSRIPDFGDYHYFYVPTGQSFRQRLGRYVKGVLGHGSAAGERGKESFEFSSEPRNPPLTLNHVVYIDYLAKAPDEPIAPKPLSKPASRVFCMGDSITEGAHTIASFYRREDADSWCGLLRKNFGEGREFINFSKGGSTVSSAVERYDTASAEAPPDLLILAFGMNDHVAGPDGLDAFRNGLVTMIKRAQGDGAEIILVGFFQQNPNWMLESPSDSVAYNKVIADTAERYGLEFIDMYDIFERADPQFESYHNLTGDYMHHPNNYGQRIYYSSLVPFFIEEPLRPSQIPDYVRIRD</sequence>
<dbReference type="SUPFAM" id="SSF52266">
    <property type="entry name" value="SGNH hydrolase"/>
    <property type="match status" value="1"/>
</dbReference>
<dbReference type="Proteomes" id="UP000429229">
    <property type="component" value="Unassembled WGS sequence"/>
</dbReference>
<proteinExistence type="predicted"/>
<dbReference type="Gene3D" id="3.40.50.1110">
    <property type="entry name" value="SGNH hydrolase"/>
    <property type="match status" value="1"/>
</dbReference>
<organism evidence="2 3">
    <name type="scientific">Alteriqipengyuania halimionae</name>
    <dbReference type="NCBI Taxonomy" id="1926630"/>
    <lineage>
        <taxon>Bacteria</taxon>
        <taxon>Pseudomonadati</taxon>
        <taxon>Pseudomonadota</taxon>
        <taxon>Alphaproteobacteria</taxon>
        <taxon>Sphingomonadales</taxon>
        <taxon>Erythrobacteraceae</taxon>
        <taxon>Alteriqipengyuania</taxon>
    </lineage>
</organism>
<accession>A0A6I4U675</accession>
<gene>
    <name evidence="2" type="ORF">GRI68_13540</name>
</gene>
<dbReference type="EMBL" id="WTYR01000001">
    <property type="protein sequence ID" value="MXP11206.1"/>
    <property type="molecule type" value="Genomic_DNA"/>
</dbReference>
<dbReference type="InterPro" id="IPR013830">
    <property type="entry name" value="SGNH_hydro"/>
</dbReference>